<organism evidence="2 3">
    <name type="scientific">Allosphingosinicella deserti</name>
    <dbReference type="NCBI Taxonomy" id="2116704"/>
    <lineage>
        <taxon>Bacteria</taxon>
        <taxon>Pseudomonadati</taxon>
        <taxon>Pseudomonadota</taxon>
        <taxon>Alphaproteobacteria</taxon>
        <taxon>Sphingomonadales</taxon>
        <taxon>Sphingomonadaceae</taxon>
        <taxon>Allosphingosinicella</taxon>
    </lineage>
</organism>
<evidence type="ECO:0000313" key="3">
    <source>
        <dbReference type="Proteomes" id="UP000241167"/>
    </source>
</evidence>
<dbReference type="Proteomes" id="UP000241167">
    <property type="component" value="Unassembled WGS sequence"/>
</dbReference>
<name>A0A2P7QNI2_9SPHN</name>
<comment type="caution">
    <text evidence="2">The sequence shown here is derived from an EMBL/GenBank/DDBJ whole genome shotgun (WGS) entry which is preliminary data.</text>
</comment>
<feature type="compositionally biased region" description="Basic and acidic residues" evidence="1">
    <location>
        <begin position="48"/>
        <end position="61"/>
    </location>
</feature>
<dbReference type="AlphaFoldDB" id="A0A2P7QNI2"/>
<keyword evidence="3" id="KW-1185">Reference proteome</keyword>
<gene>
    <name evidence="2" type="ORF">C7I55_12890</name>
</gene>
<accession>A0A2P7QNI2</accession>
<reference evidence="2 3" key="1">
    <citation type="submission" date="2018-03" db="EMBL/GenBank/DDBJ databases">
        <title>The draft genome of Sphingosinicella sp. GL-C-18.</title>
        <authorList>
            <person name="Liu L."/>
            <person name="Li L."/>
            <person name="Liang L."/>
            <person name="Zhang X."/>
            <person name="Wang T."/>
        </authorList>
    </citation>
    <scope>NUCLEOTIDE SEQUENCE [LARGE SCALE GENOMIC DNA]</scope>
    <source>
        <strain evidence="2 3">GL-C-18</strain>
    </source>
</reference>
<evidence type="ECO:0000256" key="1">
    <source>
        <dbReference type="SAM" id="MobiDB-lite"/>
    </source>
</evidence>
<proteinExistence type="predicted"/>
<dbReference type="EMBL" id="PXYI01000004">
    <property type="protein sequence ID" value="PSJ39500.1"/>
    <property type="molecule type" value="Genomic_DNA"/>
</dbReference>
<sequence>MIFVFAARENRFDRDKETAPFGRLVPMALKMMLRRAADVKHKQGRSRASLERFVNRVDPRHRQGCNPERTERAGCAVQPNNKSSRLRAAMIQCRKIAARV</sequence>
<feature type="region of interest" description="Disordered" evidence="1">
    <location>
        <begin position="40"/>
        <end position="74"/>
    </location>
</feature>
<evidence type="ECO:0000313" key="2">
    <source>
        <dbReference type="EMBL" id="PSJ39500.1"/>
    </source>
</evidence>
<protein>
    <submittedName>
        <fullName evidence="2">Uncharacterized protein</fullName>
    </submittedName>
</protein>